<protein>
    <submittedName>
        <fullName evidence="5">DPP IV N-terminal domain-containing protein</fullName>
    </submittedName>
</protein>
<dbReference type="EMBL" id="CP069620">
    <property type="protein sequence ID" value="UZH56574.1"/>
    <property type="molecule type" value="Genomic_DNA"/>
</dbReference>
<dbReference type="Gene3D" id="2.140.10.30">
    <property type="entry name" value="Dipeptidylpeptidase IV, N-terminal domain"/>
    <property type="match status" value="1"/>
</dbReference>
<dbReference type="PANTHER" id="PTHR11731">
    <property type="entry name" value="PROTEASE FAMILY S9B,C DIPEPTIDYL-PEPTIDASE IV-RELATED"/>
    <property type="match status" value="1"/>
</dbReference>
<dbReference type="Gene3D" id="3.40.50.1820">
    <property type="entry name" value="alpha/beta hydrolase"/>
    <property type="match status" value="1"/>
</dbReference>
<dbReference type="RefSeq" id="WP_265165164.1">
    <property type="nucleotide sequence ID" value="NZ_CP069620.1"/>
</dbReference>
<dbReference type="Pfam" id="PF00326">
    <property type="entry name" value="Peptidase_S9"/>
    <property type="match status" value="1"/>
</dbReference>
<dbReference type="Pfam" id="PF00930">
    <property type="entry name" value="DPPIV_N"/>
    <property type="match status" value="1"/>
</dbReference>
<sequence>MRKIPFLSSLFLLMFLNTFAQQPEKQVTAEDYEQATKFLRFNTNDLVYRANVRPAWLEDGRFWYRINTSEGTQYVLVDPASGQKKTASSLAELLPEKEEKKTTPEVSRNEILSPDAKKVVYIKDWNLWLRNLETGEEKQLTKDGIENFGYATDNAGWRKSDRPIVLWSPDSKKLATYRQDQRHISDMYLVETKVGAPNLQKWKYPLPEDEEVIRIHRVIVEIDDPKVIELQTGPNARRGTLCDDISCSGAFDDNYWNEDATKLAFVSTSRDHKKAKLQIADAATGEVKEIFTETVETQYESGQGSINWKYLPKSNEIIWYSERDNWGHLFLYDLNTGKLKQQITKGDFVVTRLLHVDEKNRVLYFEANGREAGRDPYFSHLYRVDFSGKNLKLLTPENANHNIYFSPDHEYFVDSYSTPTTPPVAVLRNKKGKKIAILEESDISRLKAIGWKAPQPVTVKSADGQWDLYGLMFTPTHFDENKKYPVVNYVYPGPQGGSVGSRNFSAARSDHQALAELGFVVILIDGSCNPGRSKAFHDACYGDISGNTLEDQKAGIRQLAQKYPFIDAEKVGIWGHSGGGFAAAAAMFRHPEFYSVGIAESGNHDNRNYEDDWGERYIGLMTKGPEGKDSYEAQANQNYAENLQGKLLLAHGGLDDNVPPYNTYLVVDALIDANKDFDLIIFPNARHGFGEDSYYMMRRRWDYFVEHLLDATPPENFEIEPAR</sequence>
<dbReference type="PANTHER" id="PTHR11731:SF118">
    <property type="entry name" value="BLR1971 PROTEIN"/>
    <property type="match status" value="1"/>
</dbReference>
<dbReference type="SUPFAM" id="SSF53474">
    <property type="entry name" value="alpha/beta-Hydrolases"/>
    <property type="match status" value="1"/>
</dbReference>
<evidence type="ECO:0000256" key="2">
    <source>
        <dbReference type="SAM" id="SignalP"/>
    </source>
</evidence>
<feature type="domain" description="Peptidase S9 prolyl oligopeptidase catalytic" evidence="3">
    <location>
        <begin position="509"/>
        <end position="708"/>
    </location>
</feature>
<feature type="compositionally biased region" description="Basic and acidic residues" evidence="1">
    <location>
        <begin position="94"/>
        <end position="103"/>
    </location>
</feature>
<feature type="region of interest" description="Disordered" evidence="1">
    <location>
        <begin position="87"/>
        <end position="107"/>
    </location>
</feature>
<gene>
    <name evidence="5" type="ORF">JRG66_06900</name>
</gene>
<keyword evidence="6" id="KW-1185">Reference proteome</keyword>
<evidence type="ECO:0000259" key="3">
    <source>
        <dbReference type="Pfam" id="PF00326"/>
    </source>
</evidence>
<reference evidence="5" key="1">
    <citation type="submission" date="2021-02" db="EMBL/GenBank/DDBJ databases">
        <title>Salinimicrobium sp. nov. isolated from seawater in Tongyeong, Republic of Korea.</title>
        <authorList>
            <person name="Lee S.-J."/>
        </authorList>
    </citation>
    <scope>NUCLEOTIDE SEQUENCE</scope>
    <source>
        <strain evidence="5">HN-2-9-2</strain>
    </source>
</reference>
<feature type="chain" id="PRO_5047155109" evidence="2">
    <location>
        <begin position="21"/>
        <end position="723"/>
    </location>
</feature>
<accession>A0ABY6NUY5</accession>
<feature type="signal peptide" evidence="2">
    <location>
        <begin position="1"/>
        <end position="20"/>
    </location>
</feature>
<keyword evidence="2" id="KW-0732">Signal</keyword>
<dbReference type="InterPro" id="IPR002469">
    <property type="entry name" value="Peptidase_S9B_N"/>
</dbReference>
<dbReference type="Proteomes" id="UP001163981">
    <property type="component" value="Chromosome"/>
</dbReference>
<proteinExistence type="predicted"/>
<evidence type="ECO:0000256" key="1">
    <source>
        <dbReference type="SAM" id="MobiDB-lite"/>
    </source>
</evidence>
<evidence type="ECO:0000259" key="4">
    <source>
        <dbReference type="Pfam" id="PF00930"/>
    </source>
</evidence>
<dbReference type="InterPro" id="IPR050278">
    <property type="entry name" value="Serine_Prot_S9B/DPPIV"/>
</dbReference>
<dbReference type="SUPFAM" id="SSF82171">
    <property type="entry name" value="DPP6 N-terminal domain-like"/>
    <property type="match status" value="1"/>
</dbReference>
<evidence type="ECO:0000313" key="6">
    <source>
        <dbReference type="Proteomes" id="UP001163981"/>
    </source>
</evidence>
<dbReference type="InterPro" id="IPR029058">
    <property type="entry name" value="AB_hydrolase_fold"/>
</dbReference>
<dbReference type="InterPro" id="IPR001375">
    <property type="entry name" value="Peptidase_S9_cat"/>
</dbReference>
<organism evidence="5 6">
    <name type="scientific">Salinimicrobium tongyeongense</name>
    <dbReference type="NCBI Taxonomy" id="2809707"/>
    <lineage>
        <taxon>Bacteria</taxon>
        <taxon>Pseudomonadati</taxon>
        <taxon>Bacteroidota</taxon>
        <taxon>Flavobacteriia</taxon>
        <taxon>Flavobacteriales</taxon>
        <taxon>Flavobacteriaceae</taxon>
        <taxon>Salinimicrobium</taxon>
    </lineage>
</organism>
<evidence type="ECO:0000313" key="5">
    <source>
        <dbReference type="EMBL" id="UZH56574.1"/>
    </source>
</evidence>
<name>A0ABY6NUY5_9FLAO</name>
<feature type="domain" description="Dipeptidylpeptidase IV N-terminal" evidence="4">
    <location>
        <begin position="106"/>
        <end position="423"/>
    </location>
</feature>